<dbReference type="InterPro" id="IPR001752">
    <property type="entry name" value="Kinesin_motor_dom"/>
</dbReference>
<keyword evidence="4 9" id="KW-0547">Nucleotide-binding</keyword>
<dbReference type="Pfam" id="PF00498">
    <property type="entry name" value="FHA"/>
    <property type="match status" value="1"/>
</dbReference>
<feature type="region of interest" description="Disordered" evidence="11">
    <location>
        <begin position="507"/>
        <end position="542"/>
    </location>
</feature>
<dbReference type="PRINTS" id="PR00380">
    <property type="entry name" value="KINESINHEAVY"/>
</dbReference>
<keyword evidence="2" id="KW-0963">Cytoplasm</keyword>
<evidence type="ECO:0000256" key="3">
    <source>
        <dbReference type="ARBA" id="ARBA00022701"/>
    </source>
</evidence>
<dbReference type="EMBL" id="ABDC03023669">
    <property type="status" value="NOT_ANNOTATED_CDS"/>
    <property type="molecule type" value="Genomic_DNA"/>
</dbReference>
<dbReference type="Gene3D" id="3.40.850.10">
    <property type="entry name" value="Kinesin motor domain"/>
    <property type="match status" value="2"/>
</dbReference>
<keyword evidence="8" id="KW-0206">Cytoskeleton</keyword>
<dbReference type="EMBL" id="ABDC03023666">
    <property type="status" value="NOT_ANNOTATED_CDS"/>
    <property type="molecule type" value="Genomic_DNA"/>
</dbReference>
<dbReference type="Gene3D" id="6.10.250.2520">
    <property type="match status" value="1"/>
</dbReference>
<evidence type="ECO:0000259" key="12">
    <source>
        <dbReference type="PROSITE" id="PS50067"/>
    </source>
</evidence>
<protein>
    <submittedName>
        <fullName evidence="13">Kinesin family member 13B</fullName>
    </submittedName>
</protein>
<dbReference type="InterPro" id="IPR036961">
    <property type="entry name" value="Kinesin_motor_dom_sf"/>
</dbReference>
<dbReference type="InterPro" id="IPR000253">
    <property type="entry name" value="FHA_dom"/>
</dbReference>
<evidence type="ECO:0000256" key="7">
    <source>
        <dbReference type="ARBA" id="ARBA00023175"/>
    </source>
</evidence>
<accession>A0A8C5YG76</accession>
<dbReference type="PANTHER" id="PTHR47117">
    <property type="entry name" value="STAR-RELATED LIPID TRANSFER PROTEIN 9"/>
    <property type="match status" value="1"/>
</dbReference>
<dbReference type="AlphaFoldDB" id="A0A8C5YG76"/>
<dbReference type="InterPro" id="IPR008984">
    <property type="entry name" value="SMAD_FHA_dom_sf"/>
</dbReference>
<dbReference type="Pfam" id="PF16183">
    <property type="entry name" value="Kinesin_assoc"/>
    <property type="match status" value="1"/>
</dbReference>
<dbReference type="SMART" id="SM00129">
    <property type="entry name" value="KISc"/>
    <property type="match status" value="1"/>
</dbReference>
<name>A0A8C5YG76_MICMU</name>
<reference evidence="13" key="2">
    <citation type="submission" date="2025-08" db="UniProtKB">
        <authorList>
            <consortium name="Ensembl"/>
        </authorList>
    </citation>
    <scope>IDENTIFICATION</scope>
</reference>
<dbReference type="EMBL" id="ABDC03023668">
    <property type="status" value="NOT_ANNOTATED_CDS"/>
    <property type="molecule type" value="Genomic_DNA"/>
</dbReference>
<dbReference type="GO" id="GO:0008017">
    <property type="term" value="F:microtubule binding"/>
    <property type="evidence" value="ECO:0007669"/>
    <property type="project" value="InterPro"/>
</dbReference>
<dbReference type="CDD" id="cd22730">
    <property type="entry name" value="FHA_KIF13B"/>
    <property type="match status" value="1"/>
</dbReference>
<dbReference type="Gene3D" id="2.60.200.20">
    <property type="match status" value="1"/>
</dbReference>
<proteinExistence type="inferred from homology"/>
<evidence type="ECO:0000256" key="9">
    <source>
        <dbReference type="PROSITE-ProRule" id="PRU00283"/>
    </source>
</evidence>
<evidence type="ECO:0000256" key="4">
    <source>
        <dbReference type="ARBA" id="ARBA00022741"/>
    </source>
</evidence>
<keyword evidence="5 9" id="KW-0067">ATP-binding</keyword>
<dbReference type="GeneTree" id="ENSGT00940000155500"/>
<evidence type="ECO:0000256" key="11">
    <source>
        <dbReference type="SAM" id="MobiDB-lite"/>
    </source>
</evidence>
<dbReference type="PROSITE" id="PS50067">
    <property type="entry name" value="KINESIN_MOTOR_2"/>
    <property type="match status" value="1"/>
</dbReference>
<feature type="coiled-coil region" evidence="10">
    <location>
        <begin position="576"/>
        <end position="603"/>
    </location>
</feature>
<dbReference type="EMBL" id="ABDC03023667">
    <property type="status" value="NOT_ANNOTATED_CDS"/>
    <property type="molecule type" value="Genomic_DNA"/>
</dbReference>
<keyword evidence="3" id="KW-0493">Microtubule</keyword>
<keyword evidence="7 9" id="KW-0505">Motor protein</keyword>
<evidence type="ECO:0000256" key="10">
    <source>
        <dbReference type="SAM" id="Coils"/>
    </source>
</evidence>
<organism evidence="13 14">
    <name type="scientific">Microcebus murinus</name>
    <name type="common">Gray mouse lemur</name>
    <name type="synonym">Lemur murinus</name>
    <dbReference type="NCBI Taxonomy" id="30608"/>
    <lineage>
        <taxon>Eukaryota</taxon>
        <taxon>Metazoa</taxon>
        <taxon>Chordata</taxon>
        <taxon>Craniata</taxon>
        <taxon>Vertebrata</taxon>
        <taxon>Euteleostomi</taxon>
        <taxon>Mammalia</taxon>
        <taxon>Eutheria</taxon>
        <taxon>Euarchontoglires</taxon>
        <taxon>Primates</taxon>
        <taxon>Strepsirrhini</taxon>
        <taxon>Lemuriformes</taxon>
        <taxon>Cheirogaleidae</taxon>
        <taxon>Microcebus</taxon>
    </lineage>
</organism>
<feature type="compositionally biased region" description="Polar residues" evidence="11">
    <location>
        <begin position="521"/>
        <end position="530"/>
    </location>
</feature>
<dbReference type="EMBL" id="ABDC03023665">
    <property type="status" value="NOT_ANNOTATED_CDS"/>
    <property type="molecule type" value="Genomic_DNA"/>
</dbReference>
<reference evidence="13" key="3">
    <citation type="submission" date="2025-09" db="UniProtKB">
        <authorList>
            <consortium name="Ensembl"/>
        </authorList>
    </citation>
    <scope>IDENTIFICATION</scope>
</reference>
<dbReference type="GO" id="GO:0005874">
    <property type="term" value="C:microtubule"/>
    <property type="evidence" value="ECO:0007669"/>
    <property type="project" value="UniProtKB-KW"/>
</dbReference>
<dbReference type="InterPro" id="IPR032405">
    <property type="entry name" value="Kinesin_assoc"/>
</dbReference>
<dbReference type="Proteomes" id="UP000694394">
    <property type="component" value="Chromosome 20"/>
</dbReference>
<evidence type="ECO:0000256" key="8">
    <source>
        <dbReference type="ARBA" id="ARBA00023212"/>
    </source>
</evidence>
<evidence type="ECO:0000256" key="5">
    <source>
        <dbReference type="ARBA" id="ARBA00022840"/>
    </source>
</evidence>
<keyword evidence="6 10" id="KW-0175">Coiled coil</keyword>
<dbReference type="GO" id="GO:0005524">
    <property type="term" value="F:ATP binding"/>
    <property type="evidence" value="ECO:0007669"/>
    <property type="project" value="UniProtKB-UniRule"/>
</dbReference>
<feature type="binding site" evidence="9">
    <location>
        <begin position="105"/>
        <end position="112"/>
    </location>
    <ligand>
        <name>ATP</name>
        <dbReference type="ChEBI" id="CHEBI:30616"/>
    </ligand>
</feature>
<sequence>MGDSKVKVAVRIRPMNRRELDLHTKCVVDVDANKVILNPVNTNLSKGDARGQPKVRDLFAYDHCFWSMDESVREKVCQDDVFKCLGENILQNAFDGYNACIFAYGQTGSGKSYTMMGTADQPGLIPRLCSGLFERTQKEENEEQSFKVEVSYMEIYNEKVRDLLDPKGSRQTLKVREHSVYKVTTFFLISRSHAVFKITLTHTLYDVKSGTSGEKVGKLSLVLTVREASTNRLRDRRKEGRHQQVGFPDAYIYSFIGLIPADQSAGKTRISSSHTDSLGGNSKTAMVATVSPAADNYDETLSTLRYADRAKHIVNHAVVNEDPNARIIRDLREEVEKLREQLTKAEAMKSPELKDRLEESEKLIQEMTVTWEEKLRKTEEIAQERQKQLESLGISLQSSGIKVGDDKCFLVNLNADPALNELLVYYLKEHTLIGSANSQDIQLCGMGILPEHCIIDITPEGQVMLTPQKNTRTFVNGSSVSSLTQLHHGDRILWGNNHFFRLNLPKKKKKAEREDEEQDGSGKNDSSSEQLDVDGDSSSEVSSEINFNYEYAQMEVTMKALGSNDPMQSILTSLEQQHEEEKRSALERQRLMYEQELEQLRRRLSPEKQNCRSGDRFSLHSPSAQQRLRQWAEDREATLNNSLMRLREQIVKANLLVREASYIAEELDKRTEYKVTLQIPASSLDANRKVRSPFIG</sequence>
<reference evidence="13" key="1">
    <citation type="submission" date="2016-12" db="EMBL/GenBank/DDBJ databases">
        <title>Mouse lemur reference genome and diversity panel.</title>
        <authorList>
            <person name="Harris R."/>
            <person name="Larsen P."/>
            <person name="Liu Y."/>
            <person name="Hughes D.S."/>
            <person name="Murali S."/>
            <person name="Raveendran M."/>
            <person name="Korchina V."/>
            <person name="Wang M."/>
            <person name="Jhangiani S."/>
            <person name="Bandaranaike D."/>
            <person name="Bellair M."/>
            <person name="Blankenburg K."/>
            <person name="Chao H."/>
            <person name="Dahdouli M."/>
            <person name="Dinh H."/>
            <person name="Doddapaneni H."/>
            <person name="English A."/>
            <person name="Firestine M."/>
            <person name="Gnanaolivu R."/>
            <person name="Gross S."/>
            <person name="Hernandez B."/>
            <person name="Javaid M."/>
            <person name="Jayaseelan J."/>
            <person name="Jones J."/>
            <person name="Khan Z."/>
            <person name="Kovar C."/>
            <person name="Kurapati P."/>
            <person name="Le B."/>
            <person name="Lee S."/>
            <person name="Li M."/>
            <person name="Mathew T."/>
            <person name="Narasimhan A."/>
            <person name="Ngo D."/>
            <person name="Nguyen L."/>
            <person name="Okwuonu G."/>
            <person name="Ongeri F."/>
            <person name="Osuji N."/>
            <person name="Pu L.-L."/>
            <person name="Puazo M."/>
            <person name="Quiroz J."/>
            <person name="Raj R."/>
            <person name="Rajbhandari K."/>
            <person name="Reid J.G."/>
            <person name="Santibanez J."/>
            <person name="Sexton D."/>
            <person name="Skinner E."/>
            <person name="Vee V."/>
            <person name="Weissenberger G."/>
            <person name="Wu Y."/>
            <person name="Xin Y."/>
            <person name="Han Y."/>
            <person name="Campbell C."/>
            <person name="Brown A."/>
            <person name="Sullivan B."/>
            <person name="Shelton J."/>
            <person name="Brown S."/>
            <person name="Dudchenko O."/>
            <person name="Machol I."/>
            <person name="Durand N."/>
            <person name="Shamim M."/>
            <person name="Lieberman A."/>
            <person name="Muzny D.M."/>
            <person name="Richards S."/>
            <person name="Yoder A."/>
            <person name="Worley K.C."/>
            <person name="Rogers J."/>
            <person name="Gibbs R.A."/>
        </authorList>
    </citation>
    <scope>NUCLEOTIDE SEQUENCE [LARGE SCALE GENOMIC DNA]</scope>
</reference>
<comment type="subcellular location">
    <subcellularLocation>
        <location evidence="1">Cytoplasm</location>
        <location evidence="1">Cytoskeleton</location>
    </subcellularLocation>
</comment>
<gene>
    <name evidence="13" type="primary">KIF13B</name>
</gene>
<dbReference type="Ensembl" id="ENSMICT00000070906.1">
    <property type="protein sequence ID" value="ENSMICP00000049769.1"/>
    <property type="gene ID" value="ENSMICG00000010427.3"/>
</dbReference>
<keyword evidence="14" id="KW-1185">Reference proteome</keyword>
<evidence type="ECO:0000313" key="13">
    <source>
        <dbReference type="Ensembl" id="ENSMICP00000049769.1"/>
    </source>
</evidence>
<evidence type="ECO:0000256" key="6">
    <source>
        <dbReference type="ARBA" id="ARBA00023054"/>
    </source>
</evidence>
<evidence type="ECO:0000256" key="1">
    <source>
        <dbReference type="ARBA" id="ARBA00004245"/>
    </source>
</evidence>
<dbReference type="GO" id="GO:0007018">
    <property type="term" value="P:microtubule-based movement"/>
    <property type="evidence" value="ECO:0007669"/>
    <property type="project" value="InterPro"/>
</dbReference>
<dbReference type="InterPro" id="IPR027417">
    <property type="entry name" value="P-loop_NTPase"/>
</dbReference>
<comment type="similarity">
    <text evidence="9">Belongs to the TRAFAC class myosin-kinesin ATPase superfamily. Kinesin family.</text>
</comment>
<feature type="domain" description="Kinesin motor" evidence="12">
    <location>
        <begin position="5"/>
        <end position="313"/>
    </location>
</feature>
<evidence type="ECO:0000313" key="14">
    <source>
        <dbReference type="Proteomes" id="UP000694394"/>
    </source>
</evidence>
<dbReference type="GO" id="GO:0003777">
    <property type="term" value="F:microtubule motor activity"/>
    <property type="evidence" value="ECO:0007669"/>
    <property type="project" value="InterPro"/>
</dbReference>
<dbReference type="SUPFAM" id="SSF52540">
    <property type="entry name" value="P-loop containing nucleoside triphosphate hydrolases"/>
    <property type="match status" value="1"/>
</dbReference>
<evidence type="ECO:0000256" key="2">
    <source>
        <dbReference type="ARBA" id="ARBA00022490"/>
    </source>
</evidence>
<dbReference type="SUPFAM" id="SSF49879">
    <property type="entry name" value="SMAD/FHA domain"/>
    <property type="match status" value="1"/>
</dbReference>
<dbReference type="FunFam" id="2.60.200.20:FF:000002">
    <property type="entry name" value="Kinesin family member 13A"/>
    <property type="match status" value="1"/>
</dbReference>
<dbReference type="Pfam" id="PF00225">
    <property type="entry name" value="Kinesin"/>
    <property type="match status" value="2"/>
</dbReference>